<feature type="region of interest" description="Disordered" evidence="1">
    <location>
        <begin position="1"/>
        <end position="79"/>
    </location>
</feature>
<feature type="compositionally biased region" description="Pro residues" evidence="1">
    <location>
        <begin position="14"/>
        <end position="25"/>
    </location>
</feature>
<dbReference type="EMBL" id="LYUB02000016">
    <property type="protein sequence ID" value="OVF06964.1"/>
    <property type="molecule type" value="Genomic_DNA"/>
</dbReference>
<evidence type="ECO:0000313" key="2">
    <source>
        <dbReference type="EMBL" id="OVF06964.1"/>
    </source>
</evidence>
<proteinExistence type="predicted"/>
<feature type="compositionally biased region" description="Low complexity" evidence="1">
    <location>
        <begin position="94"/>
        <end position="105"/>
    </location>
</feature>
<gene>
    <name evidence="2" type="ORF">A9F13_16g00605</name>
</gene>
<sequence length="217" mass="24217">MFGSSNYEYQTPSQPNPDPAPPHPYQAPSAYHPYPPPYQRSPQLRPDAPKMSPLQYQYTRPAPDPDLQMGLSGSVPVSMAPGANVAMAYGANVPLQPQSEPPSRQSPHELHQESLQAPKFCEQDVELLRQLLNVGEKHKWKQITKEINQRNSGREEQHWSEDEAASGARNVSPTYVIKQYQNLLGLPKNSVYFGVLGSSLPYVVAEKGWSNLDVPDE</sequence>
<feature type="region of interest" description="Disordered" evidence="1">
    <location>
        <begin position="93"/>
        <end position="113"/>
    </location>
</feature>
<protein>
    <submittedName>
        <fullName evidence="2">Uncharacterized protein</fullName>
    </submittedName>
</protein>
<dbReference type="AlphaFoldDB" id="A0AA91T0B8"/>
<dbReference type="Proteomes" id="UP000195602">
    <property type="component" value="Unassembled WGS sequence"/>
</dbReference>
<name>A0AA91T0B8_CLALS</name>
<accession>A0AA91T0B8</accession>
<feature type="compositionally biased region" description="Polar residues" evidence="1">
    <location>
        <begin position="1"/>
        <end position="11"/>
    </location>
</feature>
<dbReference type="KEGG" id="clus:A9F13_16g00605"/>
<evidence type="ECO:0000256" key="1">
    <source>
        <dbReference type="SAM" id="MobiDB-lite"/>
    </source>
</evidence>
<organism evidence="2 3">
    <name type="scientific">Clavispora lusitaniae</name>
    <name type="common">Candida lusitaniae</name>
    <dbReference type="NCBI Taxonomy" id="36911"/>
    <lineage>
        <taxon>Eukaryota</taxon>
        <taxon>Fungi</taxon>
        <taxon>Dikarya</taxon>
        <taxon>Ascomycota</taxon>
        <taxon>Saccharomycotina</taxon>
        <taxon>Pichiomycetes</taxon>
        <taxon>Metschnikowiaceae</taxon>
        <taxon>Clavispora</taxon>
    </lineage>
</organism>
<feature type="compositionally biased region" description="Basic and acidic residues" evidence="1">
    <location>
        <begin position="147"/>
        <end position="161"/>
    </location>
</feature>
<comment type="caution">
    <text evidence="2">The sequence shown here is derived from an EMBL/GenBank/DDBJ whole genome shotgun (WGS) entry which is preliminary data.</text>
</comment>
<evidence type="ECO:0000313" key="3">
    <source>
        <dbReference type="Proteomes" id="UP000195602"/>
    </source>
</evidence>
<reference evidence="2 3" key="1">
    <citation type="submission" date="2017-04" db="EMBL/GenBank/DDBJ databases">
        <title>Draft genome of the yeast Clavispora lusitaniae type strain CBS 6936.</title>
        <authorList>
            <person name="Durrens P."/>
            <person name="Klopp C."/>
            <person name="Biteau N."/>
            <person name="Fitton-Ouhabi V."/>
            <person name="Dementhon K."/>
            <person name="Accoceberry I."/>
            <person name="Sherman D.J."/>
            <person name="Noel T."/>
        </authorList>
    </citation>
    <scope>NUCLEOTIDE SEQUENCE [LARGE SCALE GENOMIC DNA]</scope>
    <source>
        <strain evidence="2 3">CBS 6936</strain>
    </source>
</reference>
<feature type="region of interest" description="Disordered" evidence="1">
    <location>
        <begin position="147"/>
        <end position="168"/>
    </location>
</feature>